<evidence type="ECO:0000313" key="1">
    <source>
        <dbReference type="Proteomes" id="UP000887576"/>
    </source>
</evidence>
<organism evidence="1 2">
    <name type="scientific">Panagrolaimus sp. JU765</name>
    <dbReference type="NCBI Taxonomy" id="591449"/>
    <lineage>
        <taxon>Eukaryota</taxon>
        <taxon>Metazoa</taxon>
        <taxon>Ecdysozoa</taxon>
        <taxon>Nematoda</taxon>
        <taxon>Chromadorea</taxon>
        <taxon>Rhabditida</taxon>
        <taxon>Tylenchina</taxon>
        <taxon>Panagrolaimomorpha</taxon>
        <taxon>Panagrolaimoidea</taxon>
        <taxon>Panagrolaimidae</taxon>
        <taxon>Panagrolaimus</taxon>
    </lineage>
</organism>
<reference evidence="2" key="1">
    <citation type="submission" date="2022-11" db="UniProtKB">
        <authorList>
            <consortium name="WormBaseParasite"/>
        </authorList>
    </citation>
    <scope>IDENTIFICATION</scope>
</reference>
<protein>
    <submittedName>
        <fullName evidence="2">Methylmalonic aciduria and homocystinuria type D protein, mitochondrial</fullName>
    </submittedName>
</protein>
<evidence type="ECO:0000313" key="2">
    <source>
        <dbReference type="WBParaSite" id="JU765_v2.g15830.t1"/>
    </source>
</evidence>
<proteinExistence type="predicted"/>
<name>A0AC34QFF9_9BILA</name>
<dbReference type="Proteomes" id="UP000887576">
    <property type="component" value="Unplaced"/>
</dbReference>
<sequence length="287" mass="31955">MSLSSTARVGVCRANVSNIRSNNKFSTMARVSQQPIIFVENTAQRRTNQLLGPNKKFPLPGDVAIATPFPTIPLEEKTIESVQEEKMSEPAFKTVSIEQLLNASMNVKKAADYVPAPVIDRLKSDANVELKGVACPRLLKKDLKYLFVDVDFADKNVTVLNLTQKSASDMASWSPDMEIERMKLTSSFIDSATAICQALKECGYWADFIDPSSGRPYLGKFTNSCLFETDERYRQLGFQIEDLGCCQVLKHIKWGTHAFVGTIFTDAPLECDFVKTIMQSVNVDKAC</sequence>
<accession>A0AC34QFF9</accession>
<dbReference type="WBParaSite" id="JU765_v2.g15830.t1">
    <property type="protein sequence ID" value="JU765_v2.g15830.t1"/>
    <property type="gene ID" value="JU765_v2.g15830"/>
</dbReference>